<dbReference type="InterPro" id="IPR036388">
    <property type="entry name" value="WH-like_DNA-bd_sf"/>
</dbReference>
<dbReference type="SMART" id="SM00448">
    <property type="entry name" value="REC"/>
    <property type="match status" value="1"/>
</dbReference>
<dbReference type="Gene3D" id="3.40.50.2300">
    <property type="match status" value="1"/>
</dbReference>
<evidence type="ECO:0000313" key="10">
    <source>
        <dbReference type="EMBL" id="CAA6809261.1"/>
    </source>
</evidence>
<dbReference type="PANTHER" id="PTHR48111:SF1">
    <property type="entry name" value="TWO-COMPONENT RESPONSE REGULATOR ORR33"/>
    <property type="match status" value="1"/>
</dbReference>
<dbReference type="EMBL" id="CACVAS010000057">
    <property type="protein sequence ID" value="CAA6809261.1"/>
    <property type="molecule type" value="Genomic_DNA"/>
</dbReference>
<name>A0A6S6SPS6_9BACT</name>
<dbReference type="SUPFAM" id="SSF46894">
    <property type="entry name" value="C-terminal effector domain of the bipartite response regulators"/>
    <property type="match status" value="1"/>
</dbReference>
<organism evidence="10">
    <name type="scientific">uncultured Sulfurovum sp</name>
    <dbReference type="NCBI Taxonomy" id="269237"/>
    <lineage>
        <taxon>Bacteria</taxon>
        <taxon>Pseudomonadati</taxon>
        <taxon>Campylobacterota</taxon>
        <taxon>Epsilonproteobacteria</taxon>
        <taxon>Campylobacterales</taxon>
        <taxon>Sulfurovaceae</taxon>
        <taxon>Sulfurovum</taxon>
        <taxon>environmental samples</taxon>
    </lineage>
</organism>
<keyword evidence="4 7" id="KW-0238">DNA-binding</keyword>
<dbReference type="GO" id="GO:0005829">
    <property type="term" value="C:cytosol"/>
    <property type="evidence" value="ECO:0007669"/>
    <property type="project" value="TreeGrafter"/>
</dbReference>
<dbReference type="PANTHER" id="PTHR48111">
    <property type="entry name" value="REGULATOR OF RPOS"/>
    <property type="match status" value="1"/>
</dbReference>
<evidence type="ECO:0000256" key="6">
    <source>
        <dbReference type="PROSITE-ProRule" id="PRU00169"/>
    </source>
</evidence>
<reference evidence="10" key="1">
    <citation type="submission" date="2020-01" db="EMBL/GenBank/DDBJ databases">
        <authorList>
            <person name="Meier V. D."/>
            <person name="Meier V D."/>
        </authorList>
    </citation>
    <scope>NUCLEOTIDE SEQUENCE</scope>
    <source>
        <strain evidence="10">HLG_WM_MAG_01</strain>
    </source>
</reference>
<dbReference type="SMART" id="SM00862">
    <property type="entry name" value="Trans_reg_C"/>
    <property type="match status" value="1"/>
</dbReference>
<evidence type="ECO:0000256" key="3">
    <source>
        <dbReference type="ARBA" id="ARBA00023015"/>
    </source>
</evidence>
<evidence type="ECO:0000256" key="7">
    <source>
        <dbReference type="PROSITE-ProRule" id="PRU01091"/>
    </source>
</evidence>
<evidence type="ECO:0000256" key="1">
    <source>
        <dbReference type="ARBA" id="ARBA00022553"/>
    </source>
</evidence>
<keyword evidence="5" id="KW-0804">Transcription</keyword>
<dbReference type="Pfam" id="PF00486">
    <property type="entry name" value="Trans_reg_C"/>
    <property type="match status" value="1"/>
</dbReference>
<evidence type="ECO:0000259" key="9">
    <source>
        <dbReference type="PROSITE" id="PS51755"/>
    </source>
</evidence>
<gene>
    <name evidence="10" type="ORF">HELGO_WM3579</name>
</gene>
<keyword evidence="3" id="KW-0805">Transcription regulation</keyword>
<dbReference type="Gene3D" id="1.10.10.10">
    <property type="entry name" value="Winged helix-like DNA-binding domain superfamily/Winged helix DNA-binding domain"/>
    <property type="match status" value="1"/>
</dbReference>
<dbReference type="SUPFAM" id="SSF52172">
    <property type="entry name" value="CheY-like"/>
    <property type="match status" value="1"/>
</dbReference>
<feature type="domain" description="OmpR/PhoB-type" evidence="9">
    <location>
        <begin position="135"/>
        <end position="229"/>
    </location>
</feature>
<proteinExistence type="predicted"/>
<accession>A0A6S6SPS6</accession>
<dbReference type="CDD" id="cd00383">
    <property type="entry name" value="trans_reg_C"/>
    <property type="match status" value="1"/>
</dbReference>
<dbReference type="PROSITE" id="PS50110">
    <property type="entry name" value="RESPONSE_REGULATORY"/>
    <property type="match status" value="1"/>
</dbReference>
<protein>
    <submittedName>
        <fullName evidence="10">Two component transcriptional regulator, winged helix family</fullName>
    </submittedName>
</protein>
<dbReference type="GO" id="GO:0006355">
    <property type="term" value="P:regulation of DNA-templated transcription"/>
    <property type="evidence" value="ECO:0007669"/>
    <property type="project" value="InterPro"/>
</dbReference>
<dbReference type="InterPro" id="IPR011006">
    <property type="entry name" value="CheY-like_superfamily"/>
</dbReference>
<dbReference type="PROSITE" id="PS51755">
    <property type="entry name" value="OMPR_PHOB"/>
    <property type="match status" value="1"/>
</dbReference>
<dbReference type="GO" id="GO:0000976">
    <property type="term" value="F:transcription cis-regulatory region binding"/>
    <property type="evidence" value="ECO:0007669"/>
    <property type="project" value="TreeGrafter"/>
</dbReference>
<keyword evidence="2" id="KW-0902">Two-component regulatory system</keyword>
<feature type="domain" description="Response regulatory" evidence="8">
    <location>
        <begin position="13"/>
        <end position="127"/>
    </location>
</feature>
<dbReference type="InterPro" id="IPR039420">
    <property type="entry name" value="WalR-like"/>
</dbReference>
<keyword evidence="1 6" id="KW-0597">Phosphoprotein</keyword>
<evidence type="ECO:0000256" key="4">
    <source>
        <dbReference type="ARBA" id="ARBA00023125"/>
    </source>
</evidence>
<dbReference type="AlphaFoldDB" id="A0A6S6SPS6"/>
<evidence type="ECO:0000256" key="5">
    <source>
        <dbReference type="ARBA" id="ARBA00023163"/>
    </source>
</evidence>
<sequence>MNTQKLDLLKHKTILLVEDESVIRNNIASMLKYFFKDVFTANDGYAGLESYEKHLPDIVMTDLKMPYMGGFELLDEMVKRSSNSYMIIVSAHTDTDLLINAVNNSIDRYIIKPVTEHQLFDAFKAYIDKIEKHSQNLLTLIPGIMFEVSTRQLTTKDTVITLNNKEALLLKLLVQDKHKTYTYEEIENQVWGEKTMSLSSLRSVIRDIRKKTGQKIIKNVSGTGYTLYYKEN</sequence>
<feature type="DNA-binding region" description="OmpR/PhoB-type" evidence="7">
    <location>
        <begin position="135"/>
        <end position="229"/>
    </location>
</feature>
<dbReference type="Pfam" id="PF00072">
    <property type="entry name" value="Response_reg"/>
    <property type="match status" value="1"/>
</dbReference>
<dbReference type="GO" id="GO:0032993">
    <property type="term" value="C:protein-DNA complex"/>
    <property type="evidence" value="ECO:0007669"/>
    <property type="project" value="TreeGrafter"/>
</dbReference>
<evidence type="ECO:0000256" key="2">
    <source>
        <dbReference type="ARBA" id="ARBA00023012"/>
    </source>
</evidence>
<dbReference type="InterPro" id="IPR001789">
    <property type="entry name" value="Sig_transdc_resp-reg_receiver"/>
</dbReference>
<dbReference type="InterPro" id="IPR016032">
    <property type="entry name" value="Sig_transdc_resp-reg_C-effctor"/>
</dbReference>
<feature type="modified residue" description="4-aspartylphosphate" evidence="6">
    <location>
        <position position="62"/>
    </location>
</feature>
<dbReference type="InterPro" id="IPR001867">
    <property type="entry name" value="OmpR/PhoB-type_DNA-bd"/>
</dbReference>
<evidence type="ECO:0000259" key="8">
    <source>
        <dbReference type="PROSITE" id="PS50110"/>
    </source>
</evidence>
<dbReference type="GO" id="GO:0000156">
    <property type="term" value="F:phosphorelay response regulator activity"/>
    <property type="evidence" value="ECO:0007669"/>
    <property type="project" value="TreeGrafter"/>
</dbReference>